<gene>
    <name evidence="2" type="ORF">CYNAS_LOCUS360</name>
</gene>
<protein>
    <submittedName>
        <fullName evidence="2">Uncharacterized protein</fullName>
    </submittedName>
</protein>
<dbReference type="AlphaFoldDB" id="A0AA36DLV3"/>
<keyword evidence="1" id="KW-0472">Membrane</keyword>
<dbReference type="EMBL" id="CATQJL010000001">
    <property type="protein sequence ID" value="CAJ0588377.1"/>
    <property type="molecule type" value="Genomic_DNA"/>
</dbReference>
<evidence type="ECO:0000313" key="2">
    <source>
        <dbReference type="EMBL" id="CAJ0588377.1"/>
    </source>
</evidence>
<evidence type="ECO:0000313" key="3">
    <source>
        <dbReference type="Proteomes" id="UP001176961"/>
    </source>
</evidence>
<sequence length="156" mass="17973">MLSVSQRAVYKQHLLRTAKHPQLLSVAFAHIPLSSLVFIILRCTVQLRVYLLTKAKIAPFRVIKTTLLFDLNQLRQNEVVIVRIWAGHVHWCDGVVWNEFHTRNKEFHSWLSSPPYSKPQMDSDGTSVIGWRPSALAQLHSLRLILTMIILLKAWG</sequence>
<feature type="transmembrane region" description="Helical" evidence="1">
    <location>
        <begin position="21"/>
        <end position="41"/>
    </location>
</feature>
<comment type="caution">
    <text evidence="2">The sequence shown here is derived from an EMBL/GenBank/DDBJ whole genome shotgun (WGS) entry which is preliminary data.</text>
</comment>
<name>A0AA36DLV3_CYLNA</name>
<keyword evidence="3" id="KW-1185">Reference proteome</keyword>
<keyword evidence="1" id="KW-0812">Transmembrane</keyword>
<evidence type="ECO:0000256" key="1">
    <source>
        <dbReference type="SAM" id="Phobius"/>
    </source>
</evidence>
<organism evidence="2 3">
    <name type="scientific">Cylicocyclus nassatus</name>
    <name type="common">Nematode worm</name>
    <dbReference type="NCBI Taxonomy" id="53992"/>
    <lineage>
        <taxon>Eukaryota</taxon>
        <taxon>Metazoa</taxon>
        <taxon>Ecdysozoa</taxon>
        <taxon>Nematoda</taxon>
        <taxon>Chromadorea</taxon>
        <taxon>Rhabditida</taxon>
        <taxon>Rhabditina</taxon>
        <taxon>Rhabditomorpha</taxon>
        <taxon>Strongyloidea</taxon>
        <taxon>Strongylidae</taxon>
        <taxon>Cylicocyclus</taxon>
    </lineage>
</organism>
<keyword evidence="1" id="KW-1133">Transmembrane helix</keyword>
<dbReference type="Proteomes" id="UP001176961">
    <property type="component" value="Unassembled WGS sequence"/>
</dbReference>
<reference evidence="2" key="1">
    <citation type="submission" date="2023-07" db="EMBL/GenBank/DDBJ databases">
        <authorList>
            <consortium name="CYATHOMIX"/>
        </authorList>
    </citation>
    <scope>NUCLEOTIDE SEQUENCE</scope>
    <source>
        <strain evidence="2">N/A</strain>
    </source>
</reference>
<proteinExistence type="predicted"/>
<accession>A0AA36DLV3</accession>